<dbReference type="InterPro" id="IPR039376">
    <property type="entry name" value="Ferritin_CCC1_N"/>
</dbReference>
<dbReference type="InterPro" id="IPR008217">
    <property type="entry name" value="Ccc1_fam"/>
</dbReference>
<evidence type="ECO:0000256" key="6">
    <source>
        <dbReference type="SAM" id="Phobius"/>
    </source>
</evidence>
<proteinExistence type="predicted"/>
<accession>A0A2W5WJK1</accession>
<feature type="transmembrane region" description="Helical" evidence="6">
    <location>
        <begin position="334"/>
        <end position="358"/>
    </location>
</feature>
<feature type="region of interest" description="Disordered" evidence="5">
    <location>
        <begin position="1"/>
        <end position="45"/>
    </location>
</feature>
<sequence length="422" mass="43133">MTFPTPADGPDASTQRSPDGPVAAPGPGGSGGTPPGDVPAERRRTAADVRRWRRYLADERAEAAVYRDLASRRTGEEREILLALALAEGRHEKHWLDLLGDDVGRPLRGDLRTRVLGWLARRFGGVFVLALAQRAEARSGYGSEADATPAMAADERIHEEVVRGLATRGRNRLSGTFRAAVFGANDGLVSNLALVLGIGASGASQHTVLLTGLAGLLAGALSMGAGEFVSVRSQRELLEASTPTAESASALPHLDVDANELALVYRARGMGAQEAQEHADQVLLRLAASGAASGATTGTGAVPVAPTAADLSAGRRAEEGAGVAHDDLETHGTAWGAAVSSFGFFASGALVPVLPYLLGLTGTTAVVVAATMVGVALLVTGAITGLLSGTSPLTRALRQLAIGFGAAGATYLLGLVFGTTVG</sequence>
<comment type="caution">
    <text evidence="7">The sequence shown here is derived from an EMBL/GenBank/DDBJ whole genome shotgun (WGS) entry which is preliminary data.</text>
</comment>
<dbReference type="AlphaFoldDB" id="A0A2W5WJK1"/>
<feature type="transmembrane region" description="Helical" evidence="6">
    <location>
        <begin position="400"/>
        <end position="421"/>
    </location>
</feature>
<evidence type="ECO:0000256" key="3">
    <source>
        <dbReference type="ARBA" id="ARBA00022989"/>
    </source>
</evidence>
<keyword evidence="3 6" id="KW-1133">Transmembrane helix</keyword>
<dbReference type="RefSeq" id="WP_111252095.1">
    <property type="nucleotide sequence ID" value="NZ_QKWH01000017.1"/>
</dbReference>
<evidence type="ECO:0000256" key="2">
    <source>
        <dbReference type="ARBA" id="ARBA00022692"/>
    </source>
</evidence>
<dbReference type="CDD" id="cd01044">
    <property type="entry name" value="Ferritin_CCC1_N"/>
    <property type="match status" value="1"/>
</dbReference>
<feature type="transmembrane region" description="Helical" evidence="6">
    <location>
        <begin position="364"/>
        <end position="388"/>
    </location>
</feature>
<dbReference type="GO" id="GO:0005384">
    <property type="term" value="F:manganese ion transmembrane transporter activity"/>
    <property type="evidence" value="ECO:0007669"/>
    <property type="project" value="InterPro"/>
</dbReference>
<keyword evidence="2 6" id="KW-0812">Transmembrane</keyword>
<reference evidence="7 8" key="1">
    <citation type="submission" date="2018-06" db="EMBL/GenBank/DDBJ databases">
        <title>Whole genome sequencing of a novel hydrocarbon degrading bacterial strain, PW21 isolated from oil contaminated produced water sample.</title>
        <authorList>
            <person name="Nagkirti P."/>
            <person name="Shaikh A."/>
            <person name="Gowdaman V."/>
            <person name="Engineer A.E."/>
            <person name="Dagar S."/>
            <person name="Dhakephalkar P.K."/>
        </authorList>
    </citation>
    <scope>NUCLEOTIDE SEQUENCE [LARGE SCALE GENOMIC DNA]</scope>
    <source>
        <strain evidence="7 8">PW21</strain>
    </source>
</reference>
<name>A0A2W5WJK1_9MICO</name>
<evidence type="ECO:0000313" key="7">
    <source>
        <dbReference type="EMBL" id="PZR51699.1"/>
    </source>
</evidence>
<dbReference type="GO" id="GO:0012505">
    <property type="term" value="C:endomembrane system"/>
    <property type="evidence" value="ECO:0007669"/>
    <property type="project" value="UniProtKB-SubCell"/>
</dbReference>
<comment type="subcellular location">
    <subcellularLocation>
        <location evidence="1">Endomembrane system</location>
        <topology evidence="1">Multi-pass membrane protein</topology>
    </subcellularLocation>
</comment>
<evidence type="ECO:0000313" key="8">
    <source>
        <dbReference type="Proteomes" id="UP000248783"/>
    </source>
</evidence>
<dbReference type="Proteomes" id="UP000248783">
    <property type="component" value="Unassembled WGS sequence"/>
</dbReference>
<dbReference type="Pfam" id="PF01988">
    <property type="entry name" value="VIT1"/>
    <property type="match status" value="1"/>
</dbReference>
<evidence type="ECO:0000256" key="5">
    <source>
        <dbReference type="SAM" id="MobiDB-lite"/>
    </source>
</evidence>
<dbReference type="EMBL" id="QKWH01000017">
    <property type="protein sequence ID" value="PZR51699.1"/>
    <property type="molecule type" value="Genomic_DNA"/>
</dbReference>
<evidence type="ECO:0000256" key="1">
    <source>
        <dbReference type="ARBA" id="ARBA00004127"/>
    </source>
</evidence>
<gene>
    <name evidence="7" type="ORF">DNL40_15125</name>
</gene>
<protein>
    <submittedName>
        <fullName evidence="7">Rubrerythrin family protein</fullName>
    </submittedName>
</protein>
<keyword evidence="4 6" id="KW-0472">Membrane</keyword>
<organism evidence="7 8">
    <name type="scientific">Xylanimonas oleitrophica</name>
    <dbReference type="NCBI Taxonomy" id="2607479"/>
    <lineage>
        <taxon>Bacteria</taxon>
        <taxon>Bacillati</taxon>
        <taxon>Actinomycetota</taxon>
        <taxon>Actinomycetes</taxon>
        <taxon>Micrococcales</taxon>
        <taxon>Promicromonosporaceae</taxon>
        <taxon>Xylanimonas</taxon>
    </lineage>
</organism>
<keyword evidence="8" id="KW-1185">Reference proteome</keyword>
<dbReference type="PANTHER" id="PTHR31851">
    <property type="entry name" value="FE(2+)/MN(2+) TRANSPORTER PCL1"/>
    <property type="match status" value="1"/>
</dbReference>
<evidence type="ECO:0000256" key="4">
    <source>
        <dbReference type="ARBA" id="ARBA00023136"/>
    </source>
</evidence>
<dbReference type="GO" id="GO:0030026">
    <property type="term" value="P:intracellular manganese ion homeostasis"/>
    <property type="evidence" value="ECO:0007669"/>
    <property type="project" value="InterPro"/>
</dbReference>